<feature type="non-terminal residue" evidence="1">
    <location>
        <position position="50"/>
    </location>
</feature>
<feature type="non-terminal residue" evidence="1">
    <location>
        <position position="1"/>
    </location>
</feature>
<accession>X1EAY7</accession>
<proteinExistence type="predicted"/>
<dbReference type="EMBL" id="BART01041896">
    <property type="protein sequence ID" value="GAH29772.1"/>
    <property type="molecule type" value="Genomic_DNA"/>
</dbReference>
<dbReference type="InterPro" id="IPR042119">
    <property type="entry name" value="QueA_dom2"/>
</dbReference>
<comment type="caution">
    <text evidence="1">The sequence shown here is derived from an EMBL/GenBank/DDBJ whole genome shotgun (WGS) entry which is preliminary data.</text>
</comment>
<reference evidence="1" key="1">
    <citation type="journal article" date="2014" name="Front. Microbiol.">
        <title>High frequency of phylogenetically diverse reductive dehalogenase-homologous genes in deep subseafloor sedimentary metagenomes.</title>
        <authorList>
            <person name="Kawai M."/>
            <person name="Futagami T."/>
            <person name="Toyoda A."/>
            <person name="Takaki Y."/>
            <person name="Nishi S."/>
            <person name="Hori S."/>
            <person name="Arai W."/>
            <person name="Tsubouchi T."/>
            <person name="Morono Y."/>
            <person name="Uchiyama I."/>
            <person name="Ito T."/>
            <person name="Fujiyama A."/>
            <person name="Inagaki F."/>
            <person name="Takami H."/>
        </authorList>
    </citation>
    <scope>NUCLEOTIDE SEQUENCE</scope>
    <source>
        <strain evidence="1">Expedition CK06-06</strain>
    </source>
</reference>
<name>X1EAY7_9ZZZZ</name>
<evidence type="ECO:0000313" key="1">
    <source>
        <dbReference type="EMBL" id="GAH29772.1"/>
    </source>
</evidence>
<protein>
    <submittedName>
        <fullName evidence="1">Uncharacterized protein</fullName>
    </submittedName>
</protein>
<sequence length="50" mass="5757">KNLWTALIKPFKRVKKGTILVYPSKISTRKSNLKSIIEEKVGEGIVKIRF</sequence>
<gene>
    <name evidence="1" type="ORF">S01H4_67048</name>
</gene>
<dbReference type="AlphaFoldDB" id="X1EAY7"/>
<dbReference type="Gene3D" id="2.40.10.240">
    <property type="entry name" value="QueA-like"/>
    <property type="match status" value="1"/>
</dbReference>
<organism evidence="1">
    <name type="scientific">marine sediment metagenome</name>
    <dbReference type="NCBI Taxonomy" id="412755"/>
    <lineage>
        <taxon>unclassified sequences</taxon>
        <taxon>metagenomes</taxon>
        <taxon>ecological metagenomes</taxon>
    </lineage>
</organism>